<gene>
    <name evidence="2" type="ORF">L3X38_018666</name>
</gene>
<keyword evidence="3" id="KW-1185">Reference proteome</keyword>
<evidence type="ECO:0000259" key="1">
    <source>
        <dbReference type="Pfam" id="PF07727"/>
    </source>
</evidence>
<comment type="caution">
    <text evidence="2">The sequence shown here is derived from an EMBL/GenBank/DDBJ whole genome shotgun (WGS) entry which is preliminary data.</text>
</comment>
<accession>A0AAD4WB65</accession>
<dbReference type="InterPro" id="IPR013103">
    <property type="entry name" value="RVT_2"/>
</dbReference>
<sequence>MNIEMEVLQKNNTWDIVNLPKGTKLVECRWVFTVKYNANGTVDRYKRRLVVKVSHPGINSAVARYCPLWAPLSALTVLFLGTHEQLPSGSPILGLLWPQLA</sequence>
<evidence type="ECO:0000313" key="2">
    <source>
        <dbReference type="EMBL" id="KAI5339394.1"/>
    </source>
</evidence>
<dbReference type="EMBL" id="JAJFAZ020000003">
    <property type="protein sequence ID" value="KAI5339394.1"/>
    <property type="molecule type" value="Genomic_DNA"/>
</dbReference>
<feature type="domain" description="Reverse transcriptase Ty1/copia-type" evidence="1">
    <location>
        <begin position="11"/>
        <end position="52"/>
    </location>
</feature>
<proteinExistence type="predicted"/>
<dbReference type="AlphaFoldDB" id="A0AAD4WB65"/>
<organism evidence="2 3">
    <name type="scientific">Prunus dulcis</name>
    <name type="common">Almond</name>
    <name type="synonym">Amygdalus dulcis</name>
    <dbReference type="NCBI Taxonomy" id="3755"/>
    <lineage>
        <taxon>Eukaryota</taxon>
        <taxon>Viridiplantae</taxon>
        <taxon>Streptophyta</taxon>
        <taxon>Embryophyta</taxon>
        <taxon>Tracheophyta</taxon>
        <taxon>Spermatophyta</taxon>
        <taxon>Magnoliopsida</taxon>
        <taxon>eudicotyledons</taxon>
        <taxon>Gunneridae</taxon>
        <taxon>Pentapetalae</taxon>
        <taxon>rosids</taxon>
        <taxon>fabids</taxon>
        <taxon>Rosales</taxon>
        <taxon>Rosaceae</taxon>
        <taxon>Amygdaloideae</taxon>
        <taxon>Amygdaleae</taxon>
        <taxon>Prunus</taxon>
    </lineage>
</organism>
<protein>
    <recommendedName>
        <fullName evidence="1">Reverse transcriptase Ty1/copia-type domain-containing protein</fullName>
    </recommendedName>
</protein>
<dbReference type="Proteomes" id="UP001054821">
    <property type="component" value="Chromosome 3"/>
</dbReference>
<name>A0AAD4WB65_PRUDU</name>
<evidence type="ECO:0000313" key="3">
    <source>
        <dbReference type="Proteomes" id="UP001054821"/>
    </source>
</evidence>
<dbReference type="Pfam" id="PF07727">
    <property type="entry name" value="RVT_2"/>
    <property type="match status" value="1"/>
</dbReference>
<reference evidence="2 3" key="1">
    <citation type="journal article" date="2022" name="G3 (Bethesda)">
        <title>Whole-genome sequence and methylome profiling of the almond [Prunus dulcis (Mill.) D.A. Webb] cultivar 'Nonpareil'.</title>
        <authorList>
            <person name="D'Amico-Willman K.M."/>
            <person name="Ouma W.Z."/>
            <person name="Meulia T."/>
            <person name="Sideli G.M."/>
            <person name="Gradziel T.M."/>
            <person name="Fresnedo-Ramirez J."/>
        </authorList>
    </citation>
    <scope>NUCLEOTIDE SEQUENCE [LARGE SCALE GENOMIC DNA]</scope>
    <source>
        <strain evidence="2">Clone GOH B32 T37-40</strain>
    </source>
</reference>